<dbReference type="NCBIfam" id="TIGR04183">
    <property type="entry name" value="Por_Secre_tail"/>
    <property type="match status" value="1"/>
</dbReference>
<dbReference type="Proteomes" id="UP000315534">
    <property type="component" value="Unassembled WGS sequence"/>
</dbReference>
<evidence type="ECO:0000313" key="2">
    <source>
        <dbReference type="EMBL" id="TET83209.1"/>
    </source>
</evidence>
<gene>
    <name evidence="2" type="ORF">E3J38_00870</name>
</gene>
<name>A0A523XWJ2_UNCT6</name>
<organism evidence="2 3">
    <name type="scientific">candidate division TA06 bacterium</name>
    <dbReference type="NCBI Taxonomy" id="2250710"/>
    <lineage>
        <taxon>Bacteria</taxon>
        <taxon>Bacteria division TA06</taxon>
    </lineage>
</organism>
<comment type="caution">
    <text evidence="2">The sequence shown here is derived from an EMBL/GenBank/DDBJ whole genome shotgun (WGS) entry which is preliminary data.</text>
</comment>
<proteinExistence type="predicted"/>
<protein>
    <submittedName>
        <fullName evidence="2">T9SS type A sorting domain-containing protein</fullName>
    </submittedName>
</protein>
<dbReference type="Gene3D" id="2.60.40.4070">
    <property type="match status" value="1"/>
</dbReference>
<dbReference type="InterPro" id="IPR026444">
    <property type="entry name" value="Secre_tail"/>
</dbReference>
<reference evidence="2 3" key="1">
    <citation type="submission" date="2019-03" db="EMBL/GenBank/DDBJ databases">
        <title>Metabolic potential of uncultured bacteria and archaea associated with petroleum seepage in deep-sea sediments.</title>
        <authorList>
            <person name="Dong X."/>
            <person name="Hubert C."/>
        </authorList>
    </citation>
    <scope>NUCLEOTIDE SEQUENCE [LARGE SCALE GENOMIC DNA]</scope>
    <source>
        <strain evidence="2">E29_bin36</strain>
    </source>
</reference>
<dbReference type="EMBL" id="SOIP01000050">
    <property type="protein sequence ID" value="TET83209.1"/>
    <property type="molecule type" value="Genomic_DNA"/>
</dbReference>
<evidence type="ECO:0000313" key="3">
    <source>
        <dbReference type="Proteomes" id="UP000315534"/>
    </source>
</evidence>
<evidence type="ECO:0000259" key="1">
    <source>
        <dbReference type="Pfam" id="PF18962"/>
    </source>
</evidence>
<accession>A0A523XWJ2</accession>
<dbReference type="Pfam" id="PF18962">
    <property type="entry name" value="Por_Secre_tail"/>
    <property type="match status" value="1"/>
</dbReference>
<feature type="non-terminal residue" evidence="2">
    <location>
        <position position="1"/>
    </location>
</feature>
<feature type="domain" description="Secretion system C-terminal sorting" evidence="1">
    <location>
        <begin position="191"/>
        <end position="263"/>
    </location>
</feature>
<sequence length="268" mass="29502">KPEDKDRFFMHYGPPCPSSWEIGPWLTRAVGRCVQAVSVDIKPMSCPNPLNVKSQGVLPVAILGTEHFDVTEIDPASVRLLEVVEPIRWALEDVAEPFPGELCDCWTNGADGFDDLTLKFDNQQVVDALGEEIEDRDVIRLSLTWNLKEEFGGTAFEGQDCVVIIKKGKGGGLRYVGSSTPDVFALFQNNPNPFARKTSISYALPVSGHTTLKVYDTSGRLVTTLVDAEMNAGIYSITWERKNAASGIYFYRVTSGGSSLTKTMMAIR</sequence>
<dbReference type="AlphaFoldDB" id="A0A523XWJ2"/>